<feature type="region of interest" description="Disordered" evidence="1">
    <location>
        <begin position="1"/>
        <end position="26"/>
    </location>
</feature>
<keyword evidence="3" id="KW-1185">Reference proteome</keyword>
<protein>
    <submittedName>
        <fullName evidence="2">Uncharacterized protein</fullName>
    </submittedName>
</protein>
<accession>A0AAE1CFY3</accession>
<sequence>MLSSSDAHTAPSGGRNRHQSCGTNTTSATAPLLQSLRVNLPGTKLDNLEQLRTVVEGSYCIGLDVEGVEGIAAGVTSIGLAVLPPTPAAHFGIDPACHDAQETRDLDRIVARYRIEAHCFAVEGRERSRSYEKFHYGSVVFIHPSRIEEAVVAVLESIRSRDSAATMVLIGFDMECEFRAISSTFPNLNRFMMGWADIATMAGKLADVRFSHLKASLRDTMLALSFLRNHGIQRRASDHSAGMDAVRTIGILVALLTRQPSAGTLLIHRFTMEEHSNRTMWEKVPRPAAKFPFTVKLYCVGGSPLPLSLDKPQRLFNFVTQNFERPKAVAVCPGEKVGTAKTHGWFPLVDDSSSPGQVAFGISSNSAVQLSILFNQGIETVFPEDKAANITNSL</sequence>
<name>A0AAE1CFY3_9PEZI</name>
<evidence type="ECO:0000313" key="3">
    <source>
        <dbReference type="Proteomes" id="UP001270362"/>
    </source>
</evidence>
<evidence type="ECO:0000313" key="2">
    <source>
        <dbReference type="EMBL" id="KAK3693087.1"/>
    </source>
</evidence>
<dbReference type="AlphaFoldDB" id="A0AAE1CFY3"/>
<dbReference type="Proteomes" id="UP001270362">
    <property type="component" value="Unassembled WGS sequence"/>
</dbReference>
<organism evidence="2 3">
    <name type="scientific">Podospora appendiculata</name>
    <dbReference type="NCBI Taxonomy" id="314037"/>
    <lineage>
        <taxon>Eukaryota</taxon>
        <taxon>Fungi</taxon>
        <taxon>Dikarya</taxon>
        <taxon>Ascomycota</taxon>
        <taxon>Pezizomycotina</taxon>
        <taxon>Sordariomycetes</taxon>
        <taxon>Sordariomycetidae</taxon>
        <taxon>Sordariales</taxon>
        <taxon>Podosporaceae</taxon>
        <taxon>Podospora</taxon>
    </lineage>
</organism>
<dbReference type="EMBL" id="JAULSO010000001">
    <property type="protein sequence ID" value="KAK3693087.1"/>
    <property type="molecule type" value="Genomic_DNA"/>
</dbReference>
<proteinExistence type="predicted"/>
<comment type="caution">
    <text evidence="2">The sequence shown here is derived from an EMBL/GenBank/DDBJ whole genome shotgun (WGS) entry which is preliminary data.</text>
</comment>
<gene>
    <name evidence="2" type="ORF">B0T22DRAFT_448955</name>
</gene>
<reference evidence="2" key="1">
    <citation type="journal article" date="2023" name="Mol. Phylogenet. Evol.">
        <title>Genome-scale phylogeny and comparative genomics of the fungal order Sordariales.</title>
        <authorList>
            <person name="Hensen N."/>
            <person name="Bonometti L."/>
            <person name="Westerberg I."/>
            <person name="Brannstrom I.O."/>
            <person name="Guillou S."/>
            <person name="Cros-Aarteil S."/>
            <person name="Calhoun S."/>
            <person name="Haridas S."/>
            <person name="Kuo A."/>
            <person name="Mondo S."/>
            <person name="Pangilinan J."/>
            <person name="Riley R."/>
            <person name="LaButti K."/>
            <person name="Andreopoulos B."/>
            <person name="Lipzen A."/>
            <person name="Chen C."/>
            <person name="Yan M."/>
            <person name="Daum C."/>
            <person name="Ng V."/>
            <person name="Clum A."/>
            <person name="Steindorff A."/>
            <person name="Ohm R.A."/>
            <person name="Martin F."/>
            <person name="Silar P."/>
            <person name="Natvig D.O."/>
            <person name="Lalanne C."/>
            <person name="Gautier V."/>
            <person name="Ament-Velasquez S.L."/>
            <person name="Kruys A."/>
            <person name="Hutchinson M.I."/>
            <person name="Powell A.J."/>
            <person name="Barry K."/>
            <person name="Miller A.N."/>
            <person name="Grigoriev I.V."/>
            <person name="Debuchy R."/>
            <person name="Gladieux P."/>
            <person name="Hiltunen Thoren M."/>
            <person name="Johannesson H."/>
        </authorList>
    </citation>
    <scope>NUCLEOTIDE SEQUENCE</scope>
    <source>
        <strain evidence="2">CBS 314.62</strain>
    </source>
</reference>
<evidence type="ECO:0000256" key="1">
    <source>
        <dbReference type="SAM" id="MobiDB-lite"/>
    </source>
</evidence>
<reference evidence="2" key="2">
    <citation type="submission" date="2023-06" db="EMBL/GenBank/DDBJ databases">
        <authorList>
            <consortium name="Lawrence Berkeley National Laboratory"/>
            <person name="Haridas S."/>
            <person name="Hensen N."/>
            <person name="Bonometti L."/>
            <person name="Westerberg I."/>
            <person name="Brannstrom I.O."/>
            <person name="Guillou S."/>
            <person name="Cros-Aarteil S."/>
            <person name="Calhoun S."/>
            <person name="Kuo A."/>
            <person name="Mondo S."/>
            <person name="Pangilinan J."/>
            <person name="Riley R."/>
            <person name="Labutti K."/>
            <person name="Andreopoulos B."/>
            <person name="Lipzen A."/>
            <person name="Chen C."/>
            <person name="Yanf M."/>
            <person name="Daum C."/>
            <person name="Ng V."/>
            <person name="Clum A."/>
            <person name="Steindorff A."/>
            <person name="Ohm R."/>
            <person name="Martin F."/>
            <person name="Silar P."/>
            <person name="Natvig D."/>
            <person name="Lalanne C."/>
            <person name="Gautier V."/>
            <person name="Ament-Velasquez S.L."/>
            <person name="Kruys A."/>
            <person name="Hutchinson M.I."/>
            <person name="Powell A.J."/>
            <person name="Barry K."/>
            <person name="Miller A.N."/>
            <person name="Grigoriev I.V."/>
            <person name="Debuchy R."/>
            <person name="Gladieux P."/>
            <person name="Thoren M.H."/>
            <person name="Johannesson H."/>
        </authorList>
    </citation>
    <scope>NUCLEOTIDE SEQUENCE</scope>
    <source>
        <strain evidence="2">CBS 314.62</strain>
    </source>
</reference>